<gene>
    <name evidence="2" type="ORF">H8923_16785</name>
</gene>
<protein>
    <submittedName>
        <fullName evidence="2">YaaL family protein</fullName>
    </submittedName>
</protein>
<name>A0ABR7JTZ8_9FIRM</name>
<reference evidence="2 3" key="1">
    <citation type="submission" date="2020-08" db="EMBL/GenBank/DDBJ databases">
        <authorList>
            <person name="Liu C."/>
            <person name="Sun Q."/>
        </authorList>
    </citation>
    <scope>NUCLEOTIDE SEQUENCE [LARGE SCALE GENOMIC DNA]</scope>
    <source>
        <strain evidence="2 3">NSJ-18</strain>
    </source>
</reference>
<evidence type="ECO:0000313" key="2">
    <source>
        <dbReference type="EMBL" id="MBC5998395.1"/>
    </source>
</evidence>
<comment type="caution">
    <text evidence="2">The sequence shown here is derived from an EMBL/GenBank/DDBJ whole genome shotgun (WGS) entry which is preliminary data.</text>
</comment>
<evidence type="ECO:0000256" key="1">
    <source>
        <dbReference type="SAM" id="Coils"/>
    </source>
</evidence>
<evidence type="ECO:0000313" key="3">
    <source>
        <dbReference type="Proteomes" id="UP000609849"/>
    </source>
</evidence>
<proteinExistence type="predicted"/>
<keyword evidence="3" id="KW-1185">Reference proteome</keyword>
<dbReference type="EMBL" id="JACRWE010000020">
    <property type="protein sequence ID" value="MBC5998395.1"/>
    <property type="molecule type" value="Genomic_DNA"/>
</dbReference>
<organism evidence="2 3">
    <name type="scientific">Romboutsia faecis</name>
    <dbReference type="NCBI Taxonomy" id="2764597"/>
    <lineage>
        <taxon>Bacteria</taxon>
        <taxon>Bacillati</taxon>
        <taxon>Bacillota</taxon>
        <taxon>Clostridia</taxon>
        <taxon>Peptostreptococcales</taxon>
        <taxon>Peptostreptococcaceae</taxon>
        <taxon>Romboutsia</taxon>
    </lineage>
</organism>
<sequence>MSRKDRLKNSSIESEKIINEIKQAQNDIKNAENFFQNVTDIELIDVAIYELEAKKSKYQYLIKIAKERGIKRSIKESLIESMAK</sequence>
<dbReference type="Pfam" id="PF10704">
    <property type="entry name" value="DUF2508"/>
    <property type="match status" value="1"/>
</dbReference>
<dbReference type="Proteomes" id="UP000609849">
    <property type="component" value="Unassembled WGS sequence"/>
</dbReference>
<accession>A0ABR7JTZ8</accession>
<keyword evidence="1" id="KW-0175">Coiled coil</keyword>
<dbReference type="RefSeq" id="WP_153973204.1">
    <property type="nucleotide sequence ID" value="NZ_JACRWE010000020.1"/>
</dbReference>
<feature type="coiled-coil region" evidence="1">
    <location>
        <begin position="7"/>
        <end position="34"/>
    </location>
</feature>
<dbReference type="InterPro" id="IPR019644">
    <property type="entry name" value="DUF2508"/>
</dbReference>